<protein>
    <recommendedName>
        <fullName evidence="2">Cyclic nucleotide-binding domain-containing protein</fullName>
    </recommendedName>
</protein>
<dbReference type="Proteomes" id="UP001209878">
    <property type="component" value="Unassembled WGS sequence"/>
</dbReference>
<dbReference type="PANTHER" id="PTHR23011">
    <property type="entry name" value="CYCLIC NUCLEOTIDE-BINDING DOMAIN CONTAINING PROTEIN"/>
    <property type="match status" value="1"/>
</dbReference>
<dbReference type="InterPro" id="IPR018490">
    <property type="entry name" value="cNMP-bd_dom_sf"/>
</dbReference>
<dbReference type="PANTHER" id="PTHR23011:SF28">
    <property type="entry name" value="CYCLIC NUCLEOTIDE-BINDING DOMAIN CONTAINING PROTEIN"/>
    <property type="match status" value="1"/>
</dbReference>
<feature type="domain" description="Cyclic nucleotide-binding" evidence="2">
    <location>
        <begin position="1"/>
        <end position="56"/>
    </location>
</feature>
<organism evidence="3 4">
    <name type="scientific">Ridgeia piscesae</name>
    <name type="common">Tubeworm</name>
    <dbReference type="NCBI Taxonomy" id="27915"/>
    <lineage>
        <taxon>Eukaryota</taxon>
        <taxon>Metazoa</taxon>
        <taxon>Spiralia</taxon>
        <taxon>Lophotrochozoa</taxon>
        <taxon>Annelida</taxon>
        <taxon>Polychaeta</taxon>
        <taxon>Sedentaria</taxon>
        <taxon>Canalipalpata</taxon>
        <taxon>Sabellida</taxon>
        <taxon>Siboglinidae</taxon>
        <taxon>Ridgeia</taxon>
    </lineage>
</organism>
<dbReference type="EMBL" id="JAODUO010000641">
    <property type="protein sequence ID" value="KAK2176781.1"/>
    <property type="molecule type" value="Genomic_DNA"/>
</dbReference>
<dbReference type="PROSITE" id="PS00889">
    <property type="entry name" value="CNMP_BINDING_2"/>
    <property type="match status" value="1"/>
</dbReference>
<dbReference type="PROSITE" id="PS50042">
    <property type="entry name" value="CNMP_BINDING_3"/>
    <property type="match status" value="1"/>
</dbReference>
<dbReference type="AlphaFoldDB" id="A0AAD9KSR6"/>
<evidence type="ECO:0000256" key="1">
    <source>
        <dbReference type="SAM" id="MobiDB-lite"/>
    </source>
</evidence>
<name>A0AAD9KSR6_RIDPI</name>
<sequence>MDRESNSSRTVTSLWTGDSFGELGIVNAAPRAATIISRETVELLVFTKQDYMNIFGSGRLKSVDNHFMKRHFCVEGMSMALLAAHPALVFVKFFRRGVVIQEDSWHSEWIYIVKSGTCRVLKKLQAARPPTEGRVTKRRRQKSIEAIGEEDGHTDMVHDSMTTQRLPLIELKPNRAAERSFITRTRLAVRPSPDAKDPAAGREQSVAKKRQRRIRDSKRAVTNERNIGFRNTGDRPTEEAKDPTFVQIDTLVEGGVFGLVDVLVPDQPRVALVSNAAECIVINKRFYLEHMPPKQLAVLRSQVQPYPSDDDLQMSLQTHVDWQQRKKRALLSAVKRTRARHANVHDSRDMGVPQWTDRRVSRC</sequence>
<gene>
    <name evidence="3" type="ORF">NP493_642g02039</name>
</gene>
<evidence type="ECO:0000313" key="4">
    <source>
        <dbReference type="Proteomes" id="UP001209878"/>
    </source>
</evidence>
<dbReference type="InterPro" id="IPR000595">
    <property type="entry name" value="cNMP-bd_dom"/>
</dbReference>
<evidence type="ECO:0000313" key="3">
    <source>
        <dbReference type="EMBL" id="KAK2176781.1"/>
    </source>
</evidence>
<dbReference type="InterPro" id="IPR018488">
    <property type="entry name" value="cNMP-bd_CS"/>
</dbReference>
<dbReference type="SUPFAM" id="SSF51206">
    <property type="entry name" value="cAMP-binding domain-like"/>
    <property type="match status" value="2"/>
</dbReference>
<dbReference type="InterPro" id="IPR014710">
    <property type="entry name" value="RmlC-like_jellyroll"/>
</dbReference>
<feature type="region of interest" description="Disordered" evidence="1">
    <location>
        <begin position="188"/>
        <end position="240"/>
    </location>
</feature>
<reference evidence="3" key="1">
    <citation type="journal article" date="2023" name="Mol. Biol. Evol.">
        <title>Third-Generation Sequencing Reveals the Adaptive Role of the Epigenome in Three Deep-Sea Polychaetes.</title>
        <authorList>
            <person name="Perez M."/>
            <person name="Aroh O."/>
            <person name="Sun Y."/>
            <person name="Lan Y."/>
            <person name="Juniper S.K."/>
            <person name="Young C.R."/>
            <person name="Angers B."/>
            <person name="Qian P.Y."/>
        </authorList>
    </citation>
    <scope>NUCLEOTIDE SEQUENCE</scope>
    <source>
        <strain evidence="3">R07B-5</strain>
    </source>
</reference>
<keyword evidence="4" id="KW-1185">Reference proteome</keyword>
<comment type="caution">
    <text evidence="3">The sequence shown here is derived from an EMBL/GenBank/DDBJ whole genome shotgun (WGS) entry which is preliminary data.</text>
</comment>
<feature type="compositionally biased region" description="Basic residues" evidence="1">
    <location>
        <begin position="207"/>
        <end position="216"/>
    </location>
</feature>
<proteinExistence type="predicted"/>
<accession>A0AAD9KSR6</accession>
<evidence type="ECO:0000259" key="2">
    <source>
        <dbReference type="PROSITE" id="PS50042"/>
    </source>
</evidence>
<dbReference type="Gene3D" id="2.60.120.10">
    <property type="entry name" value="Jelly Rolls"/>
    <property type="match status" value="2"/>
</dbReference>
<dbReference type="CDD" id="cd00038">
    <property type="entry name" value="CAP_ED"/>
    <property type="match status" value="1"/>
</dbReference>